<feature type="compositionally biased region" description="Gly residues" evidence="4">
    <location>
        <begin position="35"/>
        <end position="44"/>
    </location>
</feature>
<dbReference type="GO" id="GO:0004843">
    <property type="term" value="F:cysteine-type deubiquitinase activity"/>
    <property type="evidence" value="ECO:0007669"/>
    <property type="project" value="TreeGrafter"/>
</dbReference>
<feature type="compositionally biased region" description="Acidic residues" evidence="4">
    <location>
        <begin position="471"/>
        <end position="481"/>
    </location>
</feature>
<feature type="region of interest" description="Disordered" evidence="4">
    <location>
        <begin position="30"/>
        <end position="127"/>
    </location>
</feature>
<protein>
    <submittedName>
        <fullName evidence="5">Uncharacterized protein</fullName>
    </submittedName>
</protein>
<feature type="compositionally biased region" description="Basic and acidic residues" evidence="4">
    <location>
        <begin position="315"/>
        <end position="329"/>
    </location>
</feature>
<gene>
    <name evidence="5" type="ORF">VZT92_014152</name>
</gene>
<dbReference type="GO" id="GO:1990108">
    <property type="term" value="P:protein linear deubiquitination"/>
    <property type="evidence" value="ECO:0007669"/>
    <property type="project" value="TreeGrafter"/>
</dbReference>
<dbReference type="PRINTS" id="PR02055">
    <property type="entry name" value="PROTEINF105"/>
</dbReference>
<evidence type="ECO:0000313" key="6">
    <source>
        <dbReference type="Proteomes" id="UP001488805"/>
    </source>
</evidence>
<dbReference type="EMBL" id="JBCEZU010000112">
    <property type="protein sequence ID" value="KAK9527604.1"/>
    <property type="molecule type" value="Genomic_DNA"/>
</dbReference>
<feature type="compositionally biased region" description="Polar residues" evidence="4">
    <location>
        <begin position="330"/>
        <end position="342"/>
    </location>
</feature>
<feature type="compositionally biased region" description="Polar residues" evidence="4">
    <location>
        <begin position="180"/>
        <end position="194"/>
    </location>
</feature>
<feature type="compositionally biased region" description="Basic and acidic residues" evidence="4">
    <location>
        <begin position="291"/>
        <end position="306"/>
    </location>
</feature>
<evidence type="ECO:0000256" key="3">
    <source>
        <dbReference type="ARBA" id="ARBA00022490"/>
    </source>
</evidence>
<dbReference type="Proteomes" id="UP001488805">
    <property type="component" value="Unassembled WGS sequence"/>
</dbReference>
<comment type="subcellular location">
    <subcellularLocation>
        <location evidence="1">Cytoplasm</location>
    </subcellularLocation>
</comment>
<dbReference type="PRINTS" id="PR02056">
    <property type="entry name" value="PROTEINF105A"/>
</dbReference>
<feature type="compositionally biased region" description="Basic and acidic residues" evidence="4">
    <location>
        <begin position="47"/>
        <end position="60"/>
    </location>
</feature>
<feature type="compositionally biased region" description="Polar residues" evidence="4">
    <location>
        <begin position="204"/>
        <end position="241"/>
    </location>
</feature>
<proteinExistence type="inferred from homology"/>
<organism evidence="5 6">
    <name type="scientific">Zoarces viviparus</name>
    <name type="common">Viviparous eelpout</name>
    <name type="synonym">Blennius viviparus</name>
    <dbReference type="NCBI Taxonomy" id="48416"/>
    <lineage>
        <taxon>Eukaryota</taxon>
        <taxon>Metazoa</taxon>
        <taxon>Chordata</taxon>
        <taxon>Craniata</taxon>
        <taxon>Vertebrata</taxon>
        <taxon>Euteleostomi</taxon>
        <taxon>Actinopterygii</taxon>
        <taxon>Neopterygii</taxon>
        <taxon>Teleostei</taxon>
        <taxon>Neoteleostei</taxon>
        <taxon>Acanthomorphata</taxon>
        <taxon>Eupercaria</taxon>
        <taxon>Perciformes</taxon>
        <taxon>Cottioidei</taxon>
        <taxon>Zoarcales</taxon>
        <taxon>Zoarcidae</taxon>
        <taxon>Zoarcinae</taxon>
        <taxon>Zoarces</taxon>
    </lineage>
</organism>
<feature type="region of interest" description="Disordered" evidence="4">
    <location>
        <begin position="139"/>
        <end position="530"/>
    </location>
</feature>
<keyword evidence="3" id="KW-0963">Cytoplasm</keyword>
<sequence>MGNICCPPESPCGSAEERSVLLKDDSKAMVPAGGTIVGGTCGPGGDEDSRKLPDEADIKVEQAVQVKQSPEVAATEPNNTRENGPLQKEVMQTAAPSPSKGSELKENSGVQDEDVKDRPADVGQAEFMQCTLNPLHATADWEAVTETNAATEEENPVSEEDKIPDSSSPTLEAVCPENPAETNTTRELITVDNTTDNDEESKVTTENSVAEPSGEVSHNNEVISVLNPQPSAAAGQTSSGLENDEESPSCAVTEESGDGSSSVSMEGGPEVLKTHEVCDSPPGSEPTGLDHSGEERDSANCVREPETTAPADASESSKSDQDAEADVERSTTSSKEVTSLENTKQEIKEEMMVKGQDTEEDVPKVEEMKEEAEVETGKDAEVQEVTGKEEQPAASSSPDVNAGEKPVRREEESAEEGTGNSSKSDQDAEPDVERSTTSSKEVTSLENTKQEIKEEMMVKGQDTEEDVPKFEEDEMKEEAEVETGKDAEVQEVTGKEEEPAASSSPDVNAGEKPVIKEEESAEEGTGNSEEDLYRGAEELSASHHDKPETTVLKVEDRCSLGPQVDVLSYSEREWKGNTTKSALIRKGYREMSQRFGSVRRVRGDNYCALRATLFQLLSHSTQLPAWLQEQDVNMLLKQLEAQEGLFSQWTFPGDCLQGDGTGDATLQLKGYMELLRNKWQAAVDCSSAVERQQLCERVFHGGEEELGLLEALKLLMLGRAVELHRCMMGGGDVPLFCWLLFARDSSDCPRSFLSNHLGHVGLSAGLEQVEMFLLGYALQCTIQVYRLYKADTEEFLTYYPDDHKDDWPSVCLVTEDDRHYNVPVAEELHKPLGSS</sequence>
<feature type="compositionally biased region" description="Basic and acidic residues" evidence="4">
    <location>
        <begin position="448"/>
        <end position="457"/>
    </location>
</feature>
<name>A0AAW1F1S8_ZOAVI</name>
<dbReference type="AlphaFoldDB" id="A0AAW1F1S8"/>
<evidence type="ECO:0000256" key="2">
    <source>
        <dbReference type="ARBA" id="ARBA00010267"/>
    </source>
</evidence>
<comment type="caution">
    <text evidence="5">The sequence shown here is derived from an EMBL/GenBank/DDBJ whole genome shotgun (WGS) entry which is preliminary data.</text>
</comment>
<accession>A0AAW1F1S8</accession>
<dbReference type="PANTHER" id="PTHR33662">
    <property type="entry name" value="OTU DEUBIQUITINASE WITH LINEAR LINKAGE-SPECIFICITY A-RELATED"/>
    <property type="match status" value="1"/>
</dbReference>
<evidence type="ECO:0000256" key="4">
    <source>
        <dbReference type="SAM" id="MobiDB-lite"/>
    </source>
</evidence>
<dbReference type="InterPro" id="IPR023236">
    <property type="entry name" value="OTULINL"/>
</dbReference>
<dbReference type="InterPro" id="IPR023235">
    <property type="entry name" value="FAM105"/>
</dbReference>
<evidence type="ECO:0000313" key="5">
    <source>
        <dbReference type="EMBL" id="KAK9527604.1"/>
    </source>
</evidence>
<dbReference type="GO" id="GO:0005737">
    <property type="term" value="C:cytoplasm"/>
    <property type="evidence" value="ECO:0007669"/>
    <property type="project" value="UniProtKB-SubCell"/>
</dbReference>
<feature type="compositionally biased region" description="Basic and acidic residues" evidence="4">
    <location>
        <begin position="482"/>
        <end position="498"/>
    </location>
</feature>
<dbReference type="PANTHER" id="PTHR33662:SF3">
    <property type="entry name" value="FIBROUS SHEATH CABYR-BINDING PROTEIN-LIKE-RELATED"/>
    <property type="match status" value="1"/>
</dbReference>
<reference evidence="5 6" key="1">
    <citation type="journal article" date="2024" name="Genome Biol. Evol.">
        <title>Chromosome-level genome assembly of the viviparous eelpout Zoarces viviparus.</title>
        <authorList>
            <person name="Fuhrmann N."/>
            <person name="Brasseur M.V."/>
            <person name="Bakowski C.E."/>
            <person name="Podsiadlowski L."/>
            <person name="Prost S."/>
            <person name="Krehenwinkel H."/>
            <person name="Mayer C."/>
        </authorList>
    </citation>
    <scope>NUCLEOTIDE SEQUENCE [LARGE SCALE GENOMIC DNA]</scope>
    <source>
        <strain evidence="5">NO-MEL_2022_Ind0_liver</strain>
    </source>
</reference>
<feature type="compositionally biased region" description="Polar residues" evidence="4">
    <location>
        <begin position="435"/>
        <end position="447"/>
    </location>
</feature>
<feature type="compositionally biased region" description="Basic and acidic residues" evidence="4">
    <location>
        <begin position="375"/>
        <end position="391"/>
    </location>
</feature>
<dbReference type="Pfam" id="PF16218">
    <property type="entry name" value="Peptidase_C101"/>
    <property type="match status" value="1"/>
</dbReference>
<comment type="similarity">
    <text evidence="2">Belongs to the peptidase C65 family. Otulin subfamily.</text>
</comment>
<keyword evidence="6" id="KW-1185">Reference proteome</keyword>
<feature type="compositionally biased region" description="Basic and acidic residues" evidence="4">
    <location>
        <begin position="343"/>
        <end position="352"/>
    </location>
</feature>
<evidence type="ECO:0000256" key="1">
    <source>
        <dbReference type="ARBA" id="ARBA00004496"/>
    </source>
</evidence>